<evidence type="ECO:0000256" key="2">
    <source>
        <dbReference type="SAM" id="SignalP"/>
    </source>
</evidence>
<evidence type="ECO:0000313" key="4">
    <source>
        <dbReference type="Proteomes" id="UP001583172"/>
    </source>
</evidence>
<feature type="chain" id="PRO_5047247618" evidence="2">
    <location>
        <begin position="19"/>
        <end position="83"/>
    </location>
</feature>
<evidence type="ECO:0000313" key="3">
    <source>
        <dbReference type="EMBL" id="KAL1840585.1"/>
    </source>
</evidence>
<comment type="caution">
    <text evidence="3">The sequence shown here is derived from an EMBL/GenBank/DDBJ whole genome shotgun (WGS) entry which is preliminary data.</text>
</comment>
<organism evidence="3 4">
    <name type="scientific">Humicola insolens</name>
    <name type="common">Soft-rot fungus</name>
    <dbReference type="NCBI Taxonomy" id="85995"/>
    <lineage>
        <taxon>Eukaryota</taxon>
        <taxon>Fungi</taxon>
        <taxon>Dikarya</taxon>
        <taxon>Ascomycota</taxon>
        <taxon>Pezizomycotina</taxon>
        <taxon>Sordariomycetes</taxon>
        <taxon>Sordariomycetidae</taxon>
        <taxon>Sordariales</taxon>
        <taxon>Chaetomiaceae</taxon>
        <taxon>Mycothermus</taxon>
    </lineage>
</organism>
<protein>
    <submittedName>
        <fullName evidence="3">Uncharacterized protein</fullName>
    </submittedName>
</protein>
<accession>A0ABR3VFF6</accession>
<gene>
    <name evidence="3" type="ORF">VTJ49DRAFT_317</name>
</gene>
<feature type="compositionally biased region" description="Basic and acidic residues" evidence="1">
    <location>
        <begin position="40"/>
        <end position="51"/>
    </location>
</feature>
<keyword evidence="2" id="KW-0732">Signal</keyword>
<feature type="signal peptide" evidence="2">
    <location>
        <begin position="1"/>
        <end position="18"/>
    </location>
</feature>
<sequence>MKLSLVLLAAALGGEALASRGNRGDRGTMETKHWPNGKIKEVKFNGNDKGKGKGKGKGCGGPDDGSVICLFPTGDPEDGICAY</sequence>
<proteinExistence type="predicted"/>
<dbReference type="Proteomes" id="UP001583172">
    <property type="component" value="Unassembled WGS sequence"/>
</dbReference>
<reference evidence="3 4" key="1">
    <citation type="journal article" date="2024" name="Commun. Biol.">
        <title>Comparative genomic analysis of thermophilic fungi reveals convergent evolutionary adaptations and gene losses.</title>
        <authorList>
            <person name="Steindorff A.S."/>
            <person name="Aguilar-Pontes M.V."/>
            <person name="Robinson A.J."/>
            <person name="Andreopoulos B."/>
            <person name="LaButti K."/>
            <person name="Kuo A."/>
            <person name="Mondo S."/>
            <person name="Riley R."/>
            <person name="Otillar R."/>
            <person name="Haridas S."/>
            <person name="Lipzen A."/>
            <person name="Grimwood J."/>
            <person name="Schmutz J."/>
            <person name="Clum A."/>
            <person name="Reid I.D."/>
            <person name="Moisan M.C."/>
            <person name="Butler G."/>
            <person name="Nguyen T.T.M."/>
            <person name="Dewar K."/>
            <person name="Conant G."/>
            <person name="Drula E."/>
            <person name="Henrissat B."/>
            <person name="Hansel C."/>
            <person name="Singer S."/>
            <person name="Hutchinson M.I."/>
            <person name="de Vries R.P."/>
            <person name="Natvig D.O."/>
            <person name="Powell A.J."/>
            <person name="Tsang A."/>
            <person name="Grigoriev I.V."/>
        </authorList>
    </citation>
    <scope>NUCLEOTIDE SEQUENCE [LARGE SCALE GENOMIC DNA]</scope>
    <source>
        <strain evidence="3 4">CBS 620.91</strain>
    </source>
</reference>
<dbReference type="EMBL" id="JAZGSY010000107">
    <property type="protein sequence ID" value="KAL1840585.1"/>
    <property type="molecule type" value="Genomic_DNA"/>
</dbReference>
<keyword evidence="4" id="KW-1185">Reference proteome</keyword>
<name>A0ABR3VFF6_HUMIN</name>
<feature type="region of interest" description="Disordered" evidence="1">
    <location>
        <begin position="40"/>
        <end position="60"/>
    </location>
</feature>
<evidence type="ECO:0000256" key="1">
    <source>
        <dbReference type="SAM" id="MobiDB-lite"/>
    </source>
</evidence>